<keyword evidence="2" id="KW-1185">Reference proteome</keyword>
<comment type="caution">
    <text evidence="1">The sequence shown here is derived from an EMBL/GenBank/DDBJ whole genome shotgun (WGS) entry which is preliminary data.</text>
</comment>
<evidence type="ECO:0000313" key="1">
    <source>
        <dbReference type="EMBL" id="GBP29338.1"/>
    </source>
</evidence>
<proteinExistence type="predicted"/>
<reference evidence="1 2" key="1">
    <citation type="journal article" date="2019" name="Commun. Biol.">
        <title>The bagworm genome reveals a unique fibroin gene that provides high tensile strength.</title>
        <authorList>
            <person name="Kono N."/>
            <person name="Nakamura H."/>
            <person name="Ohtoshi R."/>
            <person name="Tomita M."/>
            <person name="Numata K."/>
            <person name="Arakawa K."/>
        </authorList>
    </citation>
    <scope>NUCLEOTIDE SEQUENCE [LARGE SCALE GENOMIC DNA]</scope>
</reference>
<name>A0A4C1USA9_EUMVA</name>
<organism evidence="1 2">
    <name type="scientific">Eumeta variegata</name>
    <name type="common">Bagworm moth</name>
    <name type="synonym">Eumeta japonica</name>
    <dbReference type="NCBI Taxonomy" id="151549"/>
    <lineage>
        <taxon>Eukaryota</taxon>
        <taxon>Metazoa</taxon>
        <taxon>Ecdysozoa</taxon>
        <taxon>Arthropoda</taxon>
        <taxon>Hexapoda</taxon>
        <taxon>Insecta</taxon>
        <taxon>Pterygota</taxon>
        <taxon>Neoptera</taxon>
        <taxon>Endopterygota</taxon>
        <taxon>Lepidoptera</taxon>
        <taxon>Glossata</taxon>
        <taxon>Ditrysia</taxon>
        <taxon>Tineoidea</taxon>
        <taxon>Psychidae</taxon>
        <taxon>Oiketicinae</taxon>
        <taxon>Eumeta</taxon>
    </lineage>
</organism>
<dbReference type="EMBL" id="BGZK01000219">
    <property type="protein sequence ID" value="GBP29338.1"/>
    <property type="molecule type" value="Genomic_DNA"/>
</dbReference>
<dbReference type="AlphaFoldDB" id="A0A4C1USA9"/>
<sequence>MKFLIAHLADDSYTGQKCPTDPCETKPRKRDRGFNALIQIKGAASFRRSEGTHLIRLNGSNGGAITGVLKNREFIH</sequence>
<gene>
    <name evidence="1" type="ORF">EVAR_22710_1</name>
</gene>
<accession>A0A4C1USA9</accession>
<dbReference type="Proteomes" id="UP000299102">
    <property type="component" value="Unassembled WGS sequence"/>
</dbReference>
<evidence type="ECO:0000313" key="2">
    <source>
        <dbReference type="Proteomes" id="UP000299102"/>
    </source>
</evidence>
<protein>
    <submittedName>
        <fullName evidence="1">Uncharacterized protein</fullName>
    </submittedName>
</protein>